<dbReference type="InterPro" id="IPR037018">
    <property type="entry name" value="GH65_N"/>
</dbReference>
<keyword evidence="2" id="KW-0808">Transferase</keyword>
<name>A0AAU7QKN3_9GAMM</name>
<dbReference type="SUPFAM" id="SSF74650">
    <property type="entry name" value="Galactose mutarotase-like"/>
    <property type="match status" value="2"/>
</dbReference>
<feature type="domain" description="Glycoside hydrolase family 65 C-terminal" evidence="3">
    <location>
        <begin position="1213"/>
        <end position="1248"/>
    </location>
</feature>
<dbReference type="Gene3D" id="2.70.98.40">
    <property type="entry name" value="Glycoside hydrolase, family 65, N-terminal domain"/>
    <property type="match status" value="2"/>
</dbReference>
<dbReference type="InterPro" id="IPR037824">
    <property type="entry name" value="GH94N_2_NdvB"/>
</dbReference>
<dbReference type="Gene3D" id="1.50.10.10">
    <property type="match status" value="1"/>
</dbReference>
<sequence>MSSQSPVSSAADGHRTALPLLSNGTLTSMLDASGAGFVRWHGLAVTRWREDAVTDPWGSFLLLRDEESGAVWGATAQPLGETATNRAAGYDAGRLVFGHRHGDIESSLEIAVAPDADIELRRLTVTHHGDRTRHLSLTSYAELVLGPIGDDNAHPAFSKMFVQTEWDDACGLLLATRRRRSDSQAQVWAAQALQVEGAAHVATTHETDRARFLGRCRTLRDASAMQPGAKLSGSTGCVLDPVFALRHGFTLAPGGSIRLLLWTRLADTRDGAADLRARLDDADAATQLFAAAARHAQEERQRFGIDATRARQFARWRQALLVSDASQRAHADQRQRGQGGPPTLWGAGISGDRPIALLFLRAPADVPQLDELLLAQRWWQAHQLAMDVVVLDQLGADADTLRDELSQRVDRQRQQLKEPGDAPKAELFCLRDDQVGDALRDGLLTVARLVLNNPAAASPSPPPETASRPSPIIASVAAIDFDDDDAAAEFANGHGGFVANGRAYRIELDAARRTPAPWSNVIANPAFGFLVTAEGGGYAWSGNSQQNPLTPWPNDPVSDMPHEAIYLRDADDGALWTATALPIRVDGARCTTTHGKGWTRFRNDAHDIALELVQCVPVDDTIKLSRLRLCNRSARTRRLAITGYVEWALGPNGSTPAPFVVTSRDDDTGALFARNRWRADFGERVAFFDMGGMQQSISGDRAHFLGALGSLATPAALQDEAPLDGRVGAGLDPCGALQTWVELPPGTSLELRFLLGEGADAAAAQALVAKYRDIAIDEVLDEVAARWSGVLDTVQVSTPERSMDLLLNDWALYQVTACRLWARTAYYQASGAYGFRDQLQDVMALCVSRPDLAREHLLRAAGRQFAEGDVQHWWLPPKGQGIRTKIRDDRVWLGYVTMHYVEVSGDRAVLDEVLPFLSGQAIPDDATDAFFQPGVSDETATVYEHCARAIDTSLTRGAHGLPLIGTGDWNDGMNAVGAQGRGESSWLGWFLLATIAQLAPVAEQRGEHARAQRWRDHAATLRQALEQAWDGAWYRRGYYDDGAPLGSAQDAQCQIDTIAQSWSVLAGAGNRAHAAQAMASVDRLLVDHPHQLARLFTPPFDQDGKEDPGYIKGYPPGVRENGGQYTHGATWSVFAWAGLGDGDRAGDQFKLLNPINHGGSAEAIARYQVEPYVVCADVYSVAPHVGRGGWTWYTGSAAWLYRAGLEAVLGFHLRGDRLRIEPCIPKAWDGFRISYRHRGTIHEVEVRNPEHVCRGVLQVEMDGQTLDAAEPIALATDGAVHRLCITLGRVAA</sequence>
<feature type="domain" description="Glycosyl hydrolase 94 catalytic" evidence="5">
    <location>
        <begin position="787"/>
        <end position="1210"/>
    </location>
</feature>
<dbReference type="PANTHER" id="PTHR37469:SF2">
    <property type="entry name" value="CELLOBIONIC ACID PHOSPHORYLASE"/>
    <property type="match status" value="1"/>
</dbReference>
<feature type="domain" description="Glycosyl hydrolase 94 supersandwich" evidence="4">
    <location>
        <begin position="16"/>
        <end position="281"/>
    </location>
</feature>
<proteinExistence type="predicted"/>
<dbReference type="Pfam" id="PF06165">
    <property type="entry name" value="GH94_b-supersand"/>
    <property type="match status" value="2"/>
</dbReference>
<organism evidence="6">
    <name type="scientific">Rhodanobacter sp. IGA1.0</name>
    <dbReference type="NCBI Taxonomy" id="3158582"/>
    <lineage>
        <taxon>Bacteria</taxon>
        <taxon>Pseudomonadati</taxon>
        <taxon>Pseudomonadota</taxon>
        <taxon>Gammaproteobacteria</taxon>
        <taxon>Lysobacterales</taxon>
        <taxon>Rhodanobacteraceae</taxon>
        <taxon>Rhodanobacter</taxon>
    </lineage>
</organism>
<evidence type="ECO:0000313" key="6">
    <source>
        <dbReference type="EMBL" id="XBS90155.1"/>
    </source>
</evidence>
<feature type="domain" description="Glycosyl hydrolase 94 supersandwich" evidence="4">
    <location>
        <begin position="502"/>
        <end position="773"/>
    </location>
</feature>
<dbReference type="GO" id="GO:0016787">
    <property type="term" value="F:hydrolase activity"/>
    <property type="evidence" value="ECO:0007669"/>
    <property type="project" value="UniProtKB-KW"/>
</dbReference>
<dbReference type="InterPro" id="IPR011013">
    <property type="entry name" value="Gal_mutarotase_sf_dom"/>
</dbReference>
<gene>
    <name evidence="6" type="ORF">ABNK63_00500</name>
</gene>
<dbReference type="InterPro" id="IPR008928">
    <property type="entry name" value="6-hairpin_glycosidase_sf"/>
</dbReference>
<dbReference type="InterPro" id="IPR012341">
    <property type="entry name" value="6hp_glycosidase-like_sf"/>
</dbReference>
<dbReference type="SUPFAM" id="SSF48208">
    <property type="entry name" value="Six-hairpin glycosidases"/>
    <property type="match status" value="1"/>
</dbReference>
<reference evidence="6" key="1">
    <citation type="submission" date="2024-06" db="EMBL/GenBank/DDBJ databases">
        <authorList>
            <person name="Sun Y."/>
        </authorList>
    </citation>
    <scope>NUCLEOTIDE SEQUENCE</scope>
    <source>
        <strain evidence="6">IGA1.0</strain>
    </source>
</reference>
<evidence type="ECO:0000259" key="4">
    <source>
        <dbReference type="Pfam" id="PF06165"/>
    </source>
</evidence>
<dbReference type="GO" id="GO:0016757">
    <property type="term" value="F:glycosyltransferase activity"/>
    <property type="evidence" value="ECO:0007669"/>
    <property type="project" value="UniProtKB-KW"/>
</dbReference>
<dbReference type="InterPro" id="IPR037820">
    <property type="entry name" value="GH94N_NdvB"/>
</dbReference>
<dbReference type="GO" id="GO:0030246">
    <property type="term" value="F:carbohydrate binding"/>
    <property type="evidence" value="ECO:0007669"/>
    <property type="project" value="InterPro"/>
</dbReference>
<protein>
    <submittedName>
        <fullName evidence="6">Glycosyl hydrolase family 65 protein</fullName>
    </submittedName>
</protein>
<dbReference type="RefSeq" id="WP_350016361.1">
    <property type="nucleotide sequence ID" value="NZ_CP157948.1"/>
</dbReference>
<evidence type="ECO:0000256" key="2">
    <source>
        <dbReference type="ARBA" id="ARBA00022679"/>
    </source>
</evidence>
<dbReference type="Pfam" id="PF03633">
    <property type="entry name" value="Glyco_hydro_65C"/>
    <property type="match status" value="1"/>
</dbReference>
<dbReference type="CDD" id="cd11756">
    <property type="entry name" value="GH94N_ChvB_NdvB_1_like"/>
    <property type="match status" value="1"/>
</dbReference>
<evidence type="ECO:0000259" key="3">
    <source>
        <dbReference type="Pfam" id="PF03633"/>
    </source>
</evidence>
<dbReference type="InterPro" id="IPR052047">
    <property type="entry name" value="GH94_Enzymes"/>
</dbReference>
<dbReference type="CDD" id="cd11753">
    <property type="entry name" value="GH94N_ChvB_NdvB_2_like"/>
    <property type="match status" value="1"/>
</dbReference>
<dbReference type="InterPro" id="IPR010383">
    <property type="entry name" value="Glyco_hydrolase_94_b-supersand"/>
</dbReference>
<keyword evidence="6" id="KW-0378">Hydrolase</keyword>
<dbReference type="Pfam" id="PF17167">
    <property type="entry name" value="Glyco_hydro_94"/>
    <property type="match status" value="1"/>
</dbReference>
<accession>A0AAU7QKN3</accession>
<evidence type="ECO:0000256" key="1">
    <source>
        <dbReference type="ARBA" id="ARBA00022676"/>
    </source>
</evidence>
<evidence type="ECO:0000259" key="5">
    <source>
        <dbReference type="Pfam" id="PF17167"/>
    </source>
</evidence>
<dbReference type="InterPro" id="IPR033432">
    <property type="entry name" value="GH94_catalytic"/>
</dbReference>
<dbReference type="Gene3D" id="2.60.420.10">
    <property type="entry name" value="Maltose phosphorylase, domain 3"/>
    <property type="match status" value="1"/>
</dbReference>
<dbReference type="SMART" id="SM01068">
    <property type="entry name" value="CBM_X"/>
    <property type="match status" value="2"/>
</dbReference>
<dbReference type="EMBL" id="CP157948">
    <property type="protein sequence ID" value="XBS90155.1"/>
    <property type="molecule type" value="Genomic_DNA"/>
</dbReference>
<keyword evidence="1" id="KW-0328">Glycosyltransferase</keyword>
<dbReference type="InterPro" id="IPR005194">
    <property type="entry name" value="Glyco_hydro_65_C"/>
</dbReference>
<dbReference type="PANTHER" id="PTHR37469">
    <property type="entry name" value="CELLOBIONIC ACID PHOSPHORYLASE-RELATED"/>
    <property type="match status" value="1"/>
</dbReference>
<dbReference type="GO" id="GO:0005975">
    <property type="term" value="P:carbohydrate metabolic process"/>
    <property type="evidence" value="ECO:0007669"/>
    <property type="project" value="InterPro"/>
</dbReference>